<dbReference type="PROSITE" id="PS00455">
    <property type="entry name" value="AMP_BINDING"/>
    <property type="match status" value="1"/>
</dbReference>
<dbReference type="InterPro" id="IPR042099">
    <property type="entry name" value="ANL_N_sf"/>
</dbReference>
<accession>A0ABQ5U4U0</accession>
<evidence type="ECO:0000313" key="10">
    <source>
        <dbReference type="EMBL" id="GLQ05501.1"/>
    </source>
</evidence>
<dbReference type="InterPro" id="IPR000873">
    <property type="entry name" value="AMP-dep_synth/lig_dom"/>
</dbReference>
<dbReference type="InterPro" id="IPR045851">
    <property type="entry name" value="AMP-bd_C_sf"/>
</dbReference>
<keyword evidence="11" id="KW-1185">Reference proteome</keyword>
<organism evidence="10 11">
    <name type="scientific">Sneathiella chinensis</name>
    <dbReference type="NCBI Taxonomy" id="349750"/>
    <lineage>
        <taxon>Bacteria</taxon>
        <taxon>Pseudomonadati</taxon>
        <taxon>Pseudomonadota</taxon>
        <taxon>Alphaproteobacteria</taxon>
        <taxon>Sneathiellales</taxon>
        <taxon>Sneathiellaceae</taxon>
        <taxon>Sneathiella</taxon>
    </lineage>
</organism>
<evidence type="ECO:0000256" key="4">
    <source>
        <dbReference type="ARBA" id="ARBA00023136"/>
    </source>
</evidence>
<evidence type="ECO:0000256" key="3">
    <source>
        <dbReference type="ARBA" id="ARBA00022598"/>
    </source>
</evidence>
<reference evidence="10" key="2">
    <citation type="submission" date="2023-01" db="EMBL/GenBank/DDBJ databases">
        <title>Draft genome sequence of Sneathiella chinensis strain NBRC 103408.</title>
        <authorList>
            <person name="Sun Q."/>
            <person name="Mori K."/>
        </authorList>
    </citation>
    <scope>NUCLEOTIDE SEQUENCE</scope>
    <source>
        <strain evidence="10">NBRC 103408</strain>
    </source>
</reference>
<dbReference type="Gene3D" id="3.30.300.30">
    <property type="match status" value="1"/>
</dbReference>
<dbReference type="PANTHER" id="PTHR43767">
    <property type="entry name" value="LONG-CHAIN-FATTY-ACID--COA LIGASE"/>
    <property type="match status" value="1"/>
</dbReference>
<protein>
    <recommendedName>
        <fullName evidence="6">Long-chain-fatty-acid--CoA ligase</fullName>
        <ecNumber evidence="5">6.2.1.3</ecNumber>
    </recommendedName>
    <alternativeName>
        <fullName evidence="7">Long-chain acyl-CoA synthetase</fullName>
    </alternativeName>
</protein>
<dbReference type="Pfam" id="PF00501">
    <property type="entry name" value="AMP-binding"/>
    <property type="match status" value="1"/>
</dbReference>
<sequence length="573" mass="63296">MSDFSWEKSYPAGVKWEIEIENKPVYSILDDTVRKWPDNFAIDFMDKKITYSELDDMVNRATKGLQELGVKKGVHVGLYLPNSPHYIICFFAILKAGGTVVNYSPLDAERELLHKIEDSQTDIMITLDVKALYPNIGSLLGRSRLKKVIVGNLKEVLPFPKNLLYPIVRAKEIASIPKDDKHVTFKSLLNNDGNCSVVPVEDPADCVAVLQYTGGTTGLPKGAMLTHRNLVAACQQLRAMQQGDDGVLIDGQERVLAVLPLFHIYALTVNMTFGISGGYELILHPKFELIDVMKDLDKKKPTVFPGVPTMYMAIANHPDVANYDLSSLKFCASGGAPLPLEVQEHFQRVTGCRLLEGWGMTETSPSGTTTPMTDKVVPGAAGVPAPGIEIRILDVADKTKIMPVGEIGEIAIKGPNVMKGYWNKPEATAEAFVGDFFLTGDTGYLDEDGYMHIVDRTKDMITSGGFNVYPRIIEEAIFEHPAVEEVTVVGIPDEYRGEAAKAFVKLRQGQPEFTLASLREFLADKLGKHELPAALEFRPELPKTLVGKLSKKELVEEERQKFEARKKVSSKAG</sequence>
<evidence type="ECO:0000256" key="2">
    <source>
        <dbReference type="ARBA" id="ARBA00005005"/>
    </source>
</evidence>
<comment type="pathway">
    <text evidence="2">Lipid metabolism; fatty acid beta-oxidation.</text>
</comment>
<keyword evidence="4" id="KW-0472">Membrane</keyword>
<reference evidence="10" key="1">
    <citation type="journal article" date="2014" name="Int. J. Syst. Evol. Microbiol.">
        <title>Complete genome of a new Firmicutes species belonging to the dominant human colonic microbiota ('Ruminococcus bicirculans') reveals two chromosomes and a selective capacity to utilize plant glucans.</title>
        <authorList>
            <consortium name="NISC Comparative Sequencing Program"/>
            <person name="Wegmann U."/>
            <person name="Louis P."/>
            <person name="Goesmann A."/>
            <person name="Henrissat B."/>
            <person name="Duncan S.H."/>
            <person name="Flint H.J."/>
        </authorList>
    </citation>
    <scope>NUCLEOTIDE SEQUENCE</scope>
    <source>
        <strain evidence="10">NBRC 103408</strain>
    </source>
</reference>
<dbReference type="InterPro" id="IPR050237">
    <property type="entry name" value="ATP-dep_AMP-bd_enzyme"/>
</dbReference>
<comment type="subcellular location">
    <subcellularLocation>
        <location evidence="1">Membrane</location>
        <topology evidence="1">Peripheral membrane protein</topology>
    </subcellularLocation>
</comment>
<dbReference type="EC" id="6.2.1.3" evidence="5"/>
<evidence type="ECO:0000256" key="7">
    <source>
        <dbReference type="ARBA" id="ARBA00042773"/>
    </source>
</evidence>
<dbReference type="PANTHER" id="PTHR43767:SF8">
    <property type="entry name" value="LONG-CHAIN-FATTY-ACID--COA LIGASE"/>
    <property type="match status" value="1"/>
</dbReference>
<dbReference type="RefSeq" id="WP_169559497.1">
    <property type="nucleotide sequence ID" value="NZ_BSNF01000001.1"/>
</dbReference>
<keyword evidence="3 10" id="KW-0436">Ligase</keyword>
<evidence type="ECO:0000256" key="6">
    <source>
        <dbReference type="ARBA" id="ARBA00039545"/>
    </source>
</evidence>
<evidence type="ECO:0000256" key="5">
    <source>
        <dbReference type="ARBA" id="ARBA00026121"/>
    </source>
</evidence>
<dbReference type="SUPFAM" id="SSF56801">
    <property type="entry name" value="Acetyl-CoA synthetase-like"/>
    <property type="match status" value="1"/>
</dbReference>
<evidence type="ECO:0000313" key="11">
    <source>
        <dbReference type="Proteomes" id="UP001161409"/>
    </source>
</evidence>
<evidence type="ECO:0000259" key="8">
    <source>
        <dbReference type="Pfam" id="PF00501"/>
    </source>
</evidence>
<gene>
    <name evidence="10" type="ORF">GCM10007924_07220</name>
</gene>
<dbReference type="Gene3D" id="3.40.50.12780">
    <property type="entry name" value="N-terminal domain of ligase-like"/>
    <property type="match status" value="1"/>
</dbReference>
<dbReference type="CDD" id="cd05936">
    <property type="entry name" value="FC-FACS_FadD_like"/>
    <property type="match status" value="1"/>
</dbReference>
<name>A0ABQ5U4U0_9PROT</name>
<comment type="caution">
    <text evidence="10">The sequence shown here is derived from an EMBL/GenBank/DDBJ whole genome shotgun (WGS) entry which is preliminary data.</text>
</comment>
<dbReference type="InterPro" id="IPR025110">
    <property type="entry name" value="AMP-bd_C"/>
</dbReference>
<dbReference type="EMBL" id="BSNF01000001">
    <property type="protein sequence ID" value="GLQ05501.1"/>
    <property type="molecule type" value="Genomic_DNA"/>
</dbReference>
<dbReference type="InterPro" id="IPR020845">
    <property type="entry name" value="AMP-binding_CS"/>
</dbReference>
<feature type="domain" description="AMP-dependent synthetase/ligase" evidence="8">
    <location>
        <begin position="30"/>
        <end position="422"/>
    </location>
</feature>
<dbReference type="Pfam" id="PF13193">
    <property type="entry name" value="AMP-binding_C"/>
    <property type="match status" value="1"/>
</dbReference>
<dbReference type="GO" id="GO:0016874">
    <property type="term" value="F:ligase activity"/>
    <property type="evidence" value="ECO:0007669"/>
    <property type="project" value="UniProtKB-KW"/>
</dbReference>
<evidence type="ECO:0000259" key="9">
    <source>
        <dbReference type="Pfam" id="PF13193"/>
    </source>
</evidence>
<proteinExistence type="predicted"/>
<evidence type="ECO:0000256" key="1">
    <source>
        <dbReference type="ARBA" id="ARBA00004170"/>
    </source>
</evidence>
<feature type="domain" description="AMP-binding enzyme C-terminal" evidence="9">
    <location>
        <begin position="473"/>
        <end position="548"/>
    </location>
</feature>
<dbReference type="Proteomes" id="UP001161409">
    <property type="component" value="Unassembled WGS sequence"/>
</dbReference>